<keyword evidence="1" id="KW-1133">Transmembrane helix</keyword>
<evidence type="ECO:0000313" key="2">
    <source>
        <dbReference type="EMBL" id="TGE16419.1"/>
    </source>
</evidence>
<keyword evidence="3" id="KW-1185">Reference proteome</keyword>
<keyword evidence="1" id="KW-0812">Transmembrane</keyword>
<feature type="transmembrane region" description="Helical" evidence="1">
    <location>
        <begin position="47"/>
        <end position="67"/>
    </location>
</feature>
<proteinExistence type="predicted"/>
<accession>A0A4Z0PP42</accession>
<evidence type="ECO:0000256" key="1">
    <source>
        <dbReference type="SAM" id="Phobius"/>
    </source>
</evidence>
<dbReference type="RefSeq" id="WP_167852061.1">
    <property type="nucleotide sequence ID" value="NZ_SRLD01000016.1"/>
</dbReference>
<sequence length="132" mass="15279">MGNHAIGRLRTSVPREFRRPAFWLPLLTYLLYQLNARFGHWPLPPLLTAYLSDLLALPVILTVAVVVQRRWVQRNPLFRLPDSWLVGAWLYVSLWFELALPLLSARHTADLLDVAAYGLGTLFFRWCLNRPA</sequence>
<organism evidence="2 3">
    <name type="scientific">Hymenobacter elongatus</name>
    <dbReference type="NCBI Taxonomy" id="877208"/>
    <lineage>
        <taxon>Bacteria</taxon>
        <taxon>Pseudomonadati</taxon>
        <taxon>Bacteroidota</taxon>
        <taxon>Cytophagia</taxon>
        <taxon>Cytophagales</taxon>
        <taxon>Hymenobacteraceae</taxon>
        <taxon>Hymenobacter</taxon>
    </lineage>
</organism>
<comment type="caution">
    <text evidence="2">The sequence shown here is derived from an EMBL/GenBank/DDBJ whole genome shotgun (WGS) entry which is preliminary data.</text>
</comment>
<protein>
    <submittedName>
        <fullName evidence="2">Magnesium citrate secondary transporter</fullName>
    </submittedName>
</protein>
<reference evidence="2 3" key="1">
    <citation type="submission" date="2019-04" db="EMBL/GenBank/DDBJ databases">
        <authorList>
            <person name="Feng G."/>
            <person name="Zhang J."/>
            <person name="Zhu H."/>
        </authorList>
    </citation>
    <scope>NUCLEOTIDE SEQUENCE [LARGE SCALE GENOMIC DNA]</scope>
    <source>
        <strain evidence="2 3">JCM 17223</strain>
    </source>
</reference>
<name>A0A4Z0PP42_9BACT</name>
<gene>
    <name evidence="2" type="ORF">E5J99_09850</name>
</gene>
<dbReference type="EMBL" id="SRLD01000016">
    <property type="protein sequence ID" value="TGE16419.1"/>
    <property type="molecule type" value="Genomic_DNA"/>
</dbReference>
<feature type="transmembrane region" description="Helical" evidence="1">
    <location>
        <begin position="21"/>
        <end position="41"/>
    </location>
</feature>
<evidence type="ECO:0000313" key="3">
    <source>
        <dbReference type="Proteomes" id="UP000297739"/>
    </source>
</evidence>
<dbReference type="Proteomes" id="UP000297739">
    <property type="component" value="Unassembled WGS sequence"/>
</dbReference>
<keyword evidence="1" id="KW-0472">Membrane</keyword>
<dbReference type="AlphaFoldDB" id="A0A4Z0PP42"/>